<dbReference type="InterPro" id="IPR011990">
    <property type="entry name" value="TPR-like_helical_dom_sf"/>
</dbReference>
<dbReference type="SMART" id="SM00028">
    <property type="entry name" value="TPR"/>
    <property type="match status" value="4"/>
</dbReference>
<evidence type="ECO:0000313" key="5">
    <source>
        <dbReference type="Proteomes" id="UP000284892"/>
    </source>
</evidence>
<name>A0A420DED6_9FLAO</name>
<comment type="caution">
    <text evidence="4">The sequence shown here is derived from an EMBL/GenBank/DDBJ whole genome shotgun (WGS) entry which is preliminary data.</text>
</comment>
<keyword evidence="1" id="KW-0677">Repeat</keyword>
<dbReference type="SUPFAM" id="SSF48452">
    <property type="entry name" value="TPR-like"/>
    <property type="match status" value="1"/>
</dbReference>
<proteinExistence type="predicted"/>
<accession>A0A420DED6</accession>
<gene>
    <name evidence="4" type="ORF">BXY80_2765</name>
</gene>
<evidence type="ECO:0000313" key="4">
    <source>
        <dbReference type="EMBL" id="RKE90298.1"/>
    </source>
</evidence>
<dbReference type="Pfam" id="PF13414">
    <property type="entry name" value="TPR_11"/>
    <property type="match status" value="1"/>
</dbReference>
<dbReference type="PANTHER" id="PTHR44858:SF1">
    <property type="entry name" value="UDP-N-ACETYLGLUCOSAMINE--PEPTIDE N-ACETYLGLUCOSAMINYLTRANSFERASE SPINDLY-RELATED"/>
    <property type="match status" value="1"/>
</dbReference>
<evidence type="ECO:0000256" key="2">
    <source>
        <dbReference type="ARBA" id="ARBA00022803"/>
    </source>
</evidence>
<dbReference type="AlphaFoldDB" id="A0A420DED6"/>
<dbReference type="Pfam" id="PF13181">
    <property type="entry name" value="TPR_8"/>
    <property type="match status" value="1"/>
</dbReference>
<sequence>MENTYFTWEQYSENWRTELINAVELYENIEKGKFPEYGLNYLDFTFISDKKENLENLSNRLSKIFNCSSLEIEKSNGTYELNGNTEKFPITKDNIIFWELTFYKEGYQFDSKLAGYGAFSDYDNVEFLDYSADNENVYYKKAVEHYENQNLFGAIVNWNNTIKVNPKDYYSYYDLGFAKNELNMFKDAMKDFDKCIEINPKFYGGIVARGTLSDENGEFELAIEYYNRAIELEPENPQAHFNKGNTYFNKKETKKACKLWTKAKELGAEYAQERIDKECE</sequence>
<evidence type="ECO:0000256" key="1">
    <source>
        <dbReference type="ARBA" id="ARBA00022737"/>
    </source>
</evidence>
<organism evidence="4 5">
    <name type="scientific">Ichthyenterobacterium magnum</name>
    <dbReference type="NCBI Taxonomy" id="1230530"/>
    <lineage>
        <taxon>Bacteria</taxon>
        <taxon>Pseudomonadati</taxon>
        <taxon>Bacteroidota</taxon>
        <taxon>Flavobacteriia</taxon>
        <taxon>Flavobacteriales</taxon>
        <taxon>Flavobacteriaceae</taxon>
        <taxon>Ichthyenterobacterium</taxon>
    </lineage>
</organism>
<keyword evidence="2 3" id="KW-0802">TPR repeat</keyword>
<dbReference type="PROSITE" id="PS50005">
    <property type="entry name" value="TPR"/>
    <property type="match status" value="2"/>
</dbReference>
<dbReference type="InterPro" id="IPR050498">
    <property type="entry name" value="Ycf3"/>
</dbReference>
<reference evidence="4 5" key="1">
    <citation type="submission" date="2018-09" db="EMBL/GenBank/DDBJ databases">
        <title>Genomic Encyclopedia of Archaeal and Bacterial Type Strains, Phase II (KMG-II): from individual species to whole genera.</title>
        <authorList>
            <person name="Goeker M."/>
        </authorList>
    </citation>
    <scope>NUCLEOTIDE SEQUENCE [LARGE SCALE GENOMIC DNA]</scope>
    <source>
        <strain evidence="4 5">DSM 26283</strain>
    </source>
</reference>
<dbReference type="Gene3D" id="1.25.40.10">
    <property type="entry name" value="Tetratricopeptide repeat domain"/>
    <property type="match status" value="2"/>
</dbReference>
<dbReference type="Proteomes" id="UP000284892">
    <property type="component" value="Unassembled WGS sequence"/>
</dbReference>
<keyword evidence="5" id="KW-1185">Reference proteome</keyword>
<feature type="repeat" description="TPR" evidence="3">
    <location>
        <begin position="203"/>
        <end position="236"/>
    </location>
</feature>
<protein>
    <submittedName>
        <fullName evidence="4">Tetratricopeptide repeat protein</fullName>
    </submittedName>
</protein>
<evidence type="ECO:0000256" key="3">
    <source>
        <dbReference type="PROSITE-ProRule" id="PRU00339"/>
    </source>
</evidence>
<feature type="repeat" description="TPR" evidence="3">
    <location>
        <begin position="169"/>
        <end position="202"/>
    </location>
</feature>
<dbReference type="PANTHER" id="PTHR44858">
    <property type="entry name" value="TETRATRICOPEPTIDE REPEAT PROTEIN 6"/>
    <property type="match status" value="1"/>
</dbReference>
<dbReference type="InterPro" id="IPR019734">
    <property type="entry name" value="TPR_rpt"/>
</dbReference>
<dbReference type="EMBL" id="RAQJ01000008">
    <property type="protein sequence ID" value="RKE90298.1"/>
    <property type="molecule type" value="Genomic_DNA"/>
</dbReference>